<accession>A0A1G6CN93</accession>
<sequence length="152" mass="16991">MQRRNASLHLLLHTAHLVEEALRDDFAAIGIQPRQARVLDTLERLGSVTQAEMARAHSVTAASMSTMIDRLADAGLVERRQHPQRRRDHIVSLTARGRDLLGAVDQVWQRCDERIESLIGKRQAKEYFATTRALRDGLGGEAPHRRAAKTAG</sequence>
<keyword evidence="6" id="KW-1185">Reference proteome</keyword>
<dbReference type="InterPro" id="IPR000835">
    <property type="entry name" value="HTH_MarR-typ"/>
</dbReference>
<keyword evidence="3" id="KW-0804">Transcription</keyword>
<keyword evidence="2 5" id="KW-0238">DNA-binding</keyword>
<reference evidence="5 6" key="1">
    <citation type="submission" date="2016-10" db="EMBL/GenBank/DDBJ databases">
        <authorList>
            <person name="de Groot N.N."/>
        </authorList>
    </citation>
    <scope>NUCLEOTIDE SEQUENCE [LARGE SCALE GENOMIC DNA]</scope>
    <source>
        <strain evidence="5 6">ATCC 35022</strain>
    </source>
</reference>
<dbReference type="Proteomes" id="UP000199071">
    <property type="component" value="Unassembled WGS sequence"/>
</dbReference>
<evidence type="ECO:0000259" key="4">
    <source>
        <dbReference type="PROSITE" id="PS50995"/>
    </source>
</evidence>
<dbReference type="OrthoDB" id="582199at2"/>
<dbReference type="PANTHER" id="PTHR42756">
    <property type="entry name" value="TRANSCRIPTIONAL REGULATOR, MARR"/>
    <property type="match status" value="1"/>
</dbReference>
<dbReference type="RefSeq" id="WP_090876822.1">
    <property type="nucleotide sequence ID" value="NZ_FMXQ01000005.1"/>
</dbReference>
<evidence type="ECO:0000256" key="3">
    <source>
        <dbReference type="ARBA" id="ARBA00023163"/>
    </source>
</evidence>
<gene>
    <name evidence="5" type="ORF">SAMN02982931_02537</name>
</gene>
<dbReference type="GO" id="GO:0003700">
    <property type="term" value="F:DNA-binding transcription factor activity"/>
    <property type="evidence" value="ECO:0007669"/>
    <property type="project" value="InterPro"/>
</dbReference>
<dbReference type="AlphaFoldDB" id="A0A1G6CN93"/>
<dbReference type="SUPFAM" id="SSF46785">
    <property type="entry name" value="Winged helix' DNA-binding domain"/>
    <property type="match status" value="1"/>
</dbReference>
<dbReference type="Gene3D" id="1.10.10.10">
    <property type="entry name" value="Winged helix-like DNA-binding domain superfamily/Winged helix DNA-binding domain"/>
    <property type="match status" value="1"/>
</dbReference>
<dbReference type="PANTHER" id="PTHR42756:SF1">
    <property type="entry name" value="TRANSCRIPTIONAL REPRESSOR OF EMRAB OPERON"/>
    <property type="match status" value="1"/>
</dbReference>
<organism evidence="5 6">
    <name type="scientific">Bauldia litoralis</name>
    <dbReference type="NCBI Taxonomy" id="665467"/>
    <lineage>
        <taxon>Bacteria</taxon>
        <taxon>Pseudomonadati</taxon>
        <taxon>Pseudomonadota</taxon>
        <taxon>Alphaproteobacteria</taxon>
        <taxon>Hyphomicrobiales</taxon>
        <taxon>Kaistiaceae</taxon>
        <taxon>Bauldia</taxon>
    </lineage>
</organism>
<dbReference type="InterPro" id="IPR036388">
    <property type="entry name" value="WH-like_DNA-bd_sf"/>
</dbReference>
<dbReference type="STRING" id="665467.SAMN02982931_02537"/>
<dbReference type="Pfam" id="PF01047">
    <property type="entry name" value="MarR"/>
    <property type="match status" value="1"/>
</dbReference>
<evidence type="ECO:0000256" key="1">
    <source>
        <dbReference type="ARBA" id="ARBA00023015"/>
    </source>
</evidence>
<evidence type="ECO:0000256" key="2">
    <source>
        <dbReference type="ARBA" id="ARBA00023125"/>
    </source>
</evidence>
<evidence type="ECO:0000313" key="5">
    <source>
        <dbReference type="EMBL" id="SDB34356.1"/>
    </source>
</evidence>
<dbReference type="InterPro" id="IPR036390">
    <property type="entry name" value="WH_DNA-bd_sf"/>
</dbReference>
<name>A0A1G6CN93_9HYPH</name>
<proteinExistence type="predicted"/>
<keyword evidence="1" id="KW-0805">Transcription regulation</keyword>
<dbReference type="EMBL" id="FMXQ01000005">
    <property type="protein sequence ID" value="SDB34356.1"/>
    <property type="molecule type" value="Genomic_DNA"/>
</dbReference>
<dbReference type="PRINTS" id="PR00598">
    <property type="entry name" value="HTHMARR"/>
</dbReference>
<dbReference type="GO" id="GO:0003677">
    <property type="term" value="F:DNA binding"/>
    <property type="evidence" value="ECO:0007669"/>
    <property type="project" value="UniProtKB-KW"/>
</dbReference>
<dbReference type="SMART" id="SM00347">
    <property type="entry name" value="HTH_MARR"/>
    <property type="match status" value="1"/>
</dbReference>
<protein>
    <submittedName>
        <fullName evidence="5">DNA-binding transcriptional regulator, MarR family</fullName>
    </submittedName>
</protein>
<dbReference type="PROSITE" id="PS50995">
    <property type="entry name" value="HTH_MARR_2"/>
    <property type="match status" value="1"/>
</dbReference>
<evidence type="ECO:0000313" key="6">
    <source>
        <dbReference type="Proteomes" id="UP000199071"/>
    </source>
</evidence>
<feature type="domain" description="HTH marR-type" evidence="4">
    <location>
        <begin position="4"/>
        <end position="136"/>
    </location>
</feature>